<keyword evidence="2" id="KW-0863">Zinc-finger</keyword>
<proteinExistence type="predicted"/>
<protein>
    <recommendedName>
        <fullName evidence="4">CHY-type domain-containing protein</fullName>
    </recommendedName>
</protein>
<reference evidence="5 6" key="1">
    <citation type="submission" date="2019-03" db="EMBL/GenBank/DDBJ databases">
        <title>Complete genome sequence of Paenisporosarcina antarctica CGMCC 1.6503T.</title>
        <authorList>
            <person name="Rong J.-C."/>
            <person name="Chi N.-Y."/>
            <person name="Zhang Q.-F."/>
        </authorList>
    </citation>
    <scope>NUCLEOTIDE SEQUENCE [LARGE SCALE GENOMIC DNA]</scope>
    <source>
        <strain evidence="5 6">CGMCC 1.6503</strain>
    </source>
</reference>
<name>A0A4P7A0M9_9BACL</name>
<dbReference type="InterPro" id="IPR016694">
    <property type="entry name" value="UCP017292"/>
</dbReference>
<gene>
    <name evidence="5" type="ORF">E2636_15235</name>
</gene>
<dbReference type="InterPro" id="IPR037274">
    <property type="entry name" value="Znf_CHY_sf"/>
</dbReference>
<dbReference type="GO" id="GO:0008270">
    <property type="term" value="F:zinc ion binding"/>
    <property type="evidence" value="ECO:0007669"/>
    <property type="project" value="UniProtKB-KW"/>
</dbReference>
<dbReference type="PROSITE" id="PS51266">
    <property type="entry name" value="ZF_CHY"/>
    <property type="match status" value="1"/>
</dbReference>
<dbReference type="Proteomes" id="UP000294292">
    <property type="component" value="Chromosome"/>
</dbReference>
<dbReference type="EMBL" id="CP038015">
    <property type="protein sequence ID" value="QBP42421.1"/>
    <property type="molecule type" value="Genomic_DNA"/>
</dbReference>
<evidence type="ECO:0000313" key="6">
    <source>
        <dbReference type="Proteomes" id="UP000294292"/>
    </source>
</evidence>
<dbReference type="RefSeq" id="WP_134210970.1">
    <property type="nucleotide sequence ID" value="NZ_CP038015.1"/>
</dbReference>
<dbReference type="OrthoDB" id="882119at2"/>
<evidence type="ECO:0000256" key="1">
    <source>
        <dbReference type="ARBA" id="ARBA00022723"/>
    </source>
</evidence>
<evidence type="ECO:0000256" key="3">
    <source>
        <dbReference type="ARBA" id="ARBA00022833"/>
    </source>
</evidence>
<evidence type="ECO:0000256" key="2">
    <source>
        <dbReference type="ARBA" id="ARBA00022771"/>
    </source>
</evidence>
<dbReference type="AlphaFoldDB" id="A0A4P7A0M9"/>
<evidence type="ECO:0000313" key="5">
    <source>
        <dbReference type="EMBL" id="QBP42421.1"/>
    </source>
</evidence>
<keyword evidence="6" id="KW-1185">Reference proteome</keyword>
<dbReference type="SUPFAM" id="SSF161219">
    <property type="entry name" value="CHY zinc finger-like"/>
    <property type="match status" value="1"/>
</dbReference>
<keyword evidence="1" id="KW-0479">Metal-binding</keyword>
<dbReference type="InterPro" id="IPR008913">
    <property type="entry name" value="Znf_CHY"/>
</dbReference>
<sequence>MLIHGHLVKGNDIDKETRCLHYHTEIDRIAIKFYCCDTYFPCFSCHEAEGCDTPQVWPVAQFHKKAVLCGSCGYELSVNEYLSCESSCPSCKSAFNPGCSLHKHLYFEV</sequence>
<feature type="domain" description="CHY-type" evidence="4">
    <location>
        <begin position="12"/>
        <end position="90"/>
    </location>
</feature>
<dbReference type="Pfam" id="PF05495">
    <property type="entry name" value="zf-CHY"/>
    <property type="match status" value="1"/>
</dbReference>
<evidence type="ECO:0000259" key="4">
    <source>
        <dbReference type="PROSITE" id="PS51266"/>
    </source>
</evidence>
<dbReference type="PIRSF" id="PIRSF017292">
    <property type="entry name" value="UCP017292_Znf_CHY"/>
    <property type="match status" value="1"/>
</dbReference>
<accession>A0A4P7A0M9</accession>
<keyword evidence="3" id="KW-0862">Zinc</keyword>
<organism evidence="5 6">
    <name type="scientific">Paenisporosarcina antarctica</name>
    <dbReference type="NCBI Taxonomy" id="417367"/>
    <lineage>
        <taxon>Bacteria</taxon>
        <taxon>Bacillati</taxon>
        <taxon>Bacillota</taxon>
        <taxon>Bacilli</taxon>
        <taxon>Bacillales</taxon>
        <taxon>Caryophanaceae</taxon>
        <taxon>Paenisporosarcina</taxon>
    </lineage>
</organism>
<dbReference type="KEGG" id="panc:E2636_15235"/>